<proteinExistence type="predicted"/>
<evidence type="ECO:0000313" key="1">
    <source>
        <dbReference type="EMBL" id="MPM32573.1"/>
    </source>
</evidence>
<reference evidence="1" key="1">
    <citation type="submission" date="2019-08" db="EMBL/GenBank/DDBJ databases">
        <authorList>
            <person name="Kucharzyk K."/>
            <person name="Murdoch R.W."/>
            <person name="Higgins S."/>
            <person name="Loffler F."/>
        </authorList>
    </citation>
    <scope>NUCLEOTIDE SEQUENCE</scope>
</reference>
<comment type="caution">
    <text evidence="1">The sequence shown here is derived from an EMBL/GenBank/DDBJ whole genome shotgun (WGS) entry which is preliminary data.</text>
</comment>
<accession>A0A644Z1G7</accession>
<organism evidence="1">
    <name type="scientific">bioreactor metagenome</name>
    <dbReference type="NCBI Taxonomy" id="1076179"/>
    <lineage>
        <taxon>unclassified sequences</taxon>
        <taxon>metagenomes</taxon>
        <taxon>ecological metagenomes</taxon>
    </lineage>
</organism>
<dbReference type="EMBL" id="VSSQ01006401">
    <property type="protein sequence ID" value="MPM32573.1"/>
    <property type="molecule type" value="Genomic_DNA"/>
</dbReference>
<gene>
    <name evidence="1" type="ORF">SDC9_79137</name>
</gene>
<dbReference type="AlphaFoldDB" id="A0A644Z1G7"/>
<name>A0A644Z1G7_9ZZZZ</name>
<protein>
    <submittedName>
        <fullName evidence="1">Uncharacterized protein</fullName>
    </submittedName>
</protein>
<sequence length="135" mass="15062">MIFRVYTALRRSRRSSKRHHSSVMGLVSKSAGAPSATLHMPDRNMGLDTVSFFSDTVCKMAIKSDCAVRCLTAASTLNELTGLNLSHQSVWHIVENAGSWEQPMQKFLRRQQKQSAGPEPAKHRCRILQFGFEGG</sequence>